<gene>
    <name evidence="3" type="ORF">KHA97_07470</name>
</gene>
<evidence type="ECO:0000259" key="1">
    <source>
        <dbReference type="Pfam" id="PF01408"/>
    </source>
</evidence>
<dbReference type="PANTHER" id="PTHR43708:SF4">
    <property type="entry name" value="OXIDOREDUCTASE YCEM-RELATED"/>
    <property type="match status" value="1"/>
</dbReference>
<evidence type="ECO:0000259" key="2">
    <source>
        <dbReference type="Pfam" id="PF21378"/>
    </source>
</evidence>
<organism evidence="3 4">
    <name type="scientific">Lederbergia citri</name>
    <dbReference type="NCBI Taxonomy" id="2833580"/>
    <lineage>
        <taxon>Bacteria</taxon>
        <taxon>Bacillati</taxon>
        <taxon>Bacillota</taxon>
        <taxon>Bacilli</taxon>
        <taxon>Bacillales</taxon>
        <taxon>Bacillaceae</taxon>
        <taxon>Lederbergia</taxon>
    </lineage>
</organism>
<dbReference type="Pfam" id="PF01408">
    <property type="entry name" value="GFO_IDH_MocA"/>
    <property type="match status" value="1"/>
</dbReference>
<dbReference type="Gene3D" id="3.30.360.10">
    <property type="entry name" value="Dihydrodipicolinate Reductase, domain 2"/>
    <property type="match status" value="1"/>
</dbReference>
<dbReference type="InterPro" id="IPR000683">
    <property type="entry name" value="Gfo/Idh/MocA-like_OxRdtase_N"/>
</dbReference>
<dbReference type="GO" id="GO:0000166">
    <property type="term" value="F:nucleotide binding"/>
    <property type="evidence" value="ECO:0007669"/>
    <property type="project" value="InterPro"/>
</dbReference>
<dbReference type="RefSeq" id="WP_213124058.1">
    <property type="nucleotide sequence ID" value="NZ_JAGYPG010000001.1"/>
</dbReference>
<dbReference type="EMBL" id="JAGYPG010000001">
    <property type="protein sequence ID" value="MBS4194915.1"/>
    <property type="molecule type" value="Genomic_DNA"/>
</dbReference>
<dbReference type="SUPFAM" id="SSF51735">
    <property type="entry name" value="NAD(P)-binding Rossmann-fold domains"/>
    <property type="match status" value="1"/>
</dbReference>
<dbReference type="AlphaFoldDB" id="A0A942YH04"/>
<evidence type="ECO:0000313" key="4">
    <source>
        <dbReference type="Proteomes" id="UP000681414"/>
    </source>
</evidence>
<dbReference type="InterPro" id="IPR051317">
    <property type="entry name" value="Gfo/Idh/MocA_oxidoreduct"/>
</dbReference>
<evidence type="ECO:0000313" key="3">
    <source>
        <dbReference type="EMBL" id="MBS4194915.1"/>
    </source>
</evidence>
<dbReference type="PANTHER" id="PTHR43708">
    <property type="entry name" value="CONSERVED EXPRESSED OXIDOREDUCTASE (EUROFUNG)"/>
    <property type="match status" value="1"/>
</dbReference>
<dbReference type="Pfam" id="PF21378">
    <property type="entry name" value="YceM-like_C"/>
    <property type="match status" value="1"/>
</dbReference>
<feature type="domain" description="YceM-like C-terminal" evidence="2">
    <location>
        <begin position="125"/>
        <end position="237"/>
    </location>
</feature>
<dbReference type="InterPro" id="IPR048477">
    <property type="entry name" value="YceM-like_C"/>
</dbReference>
<reference evidence="3 4" key="1">
    <citation type="submission" date="2021-05" db="EMBL/GenBank/DDBJ databases">
        <title>Novel Bacillus species.</title>
        <authorList>
            <person name="Liu G."/>
        </authorList>
    </citation>
    <scope>NUCLEOTIDE SEQUENCE [LARGE SCALE GENOMIC DNA]</scope>
    <source>
        <strain evidence="4">FJAT-49780</strain>
    </source>
</reference>
<comment type="caution">
    <text evidence="3">The sequence shown here is derived from an EMBL/GenBank/DDBJ whole genome shotgun (WGS) entry which is preliminary data.</text>
</comment>
<dbReference type="InterPro" id="IPR036291">
    <property type="entry name" value="NAD(P)-bd_dom_sf"/>
</dbReference>
<accession>A0A942YH04</accession>
<protein>
    <submittedName>
        <fullName evidence="3">Gfo/Idh/MocA family oxidoreductase</fullName>
    </submittedName>
</protein>
<dbReference type="SUPFAM" id="SSF55347">
    <property type="entry name" value="Glyceraldehyde-3-phosphate dehydrogenase-like, C-terminal domain"/>
    <property type="match status" value="1"/>
</dbReference>
<feature type="domain" description="Gfo/Idh/MocA-like oxidoreductase N-terminal" evidence="1">
    <location>
        <begin position="1"/>
        <end position="119"/>
    </location>
</feature>
<sequence>MKIGMIGIGDIAKKAYLPVLTQTKGIELHICTRNEETLLDIAAKYQIKHTYRNLDELIASGIQAAFVHSATNSHEEIIDKLLDLGIHVYIDKPITYFGDSSKRLIEKAKEKGLVLMVGFNRRYAPPYKELKEITKPNMIVMQKNRSHHPADIRTFIFDDFIHVIDTLLYLYPYSYEEVIIRGKKKNGELHHVTLQIESSEGTAIGIMNRDSGTTEEIVEVMSSEETRKVFNVSEVTSHKDKKILHYGSDDWQPTLEKRGFHHIVAQFLEIIQKDTQLYNGYDKDLNTHLLAEKIVQYVMK</sequence>
<name>A0A942YH04_9BACI</name>
<dbReference type="Gene3D" id="3.40.50.720">
    <property type="entry name" value="NAD(P)-binding Rossmann-like Domain"/>
    <property type="match status" value="1"/>
</dbReference>
<proteinExistence type="predicted"/>
<dbReference type="Proteomes" id="UP000681414">
    <property type="component" value="Unassembled WGS sequence"/>
</dbReference>
<keyword evidence="4" id="KW-1185">Reference proteome</keyword>